<keyword evidence="3" id="KW-0687">Ribonucleoprotein</keyword>
<name>A0ABR1MC18_9PEZI</name>
<dbReference type="GeneID" id="92027140"/>
<dbReference type="Gene3D" id="3.30.1490.10">
    <property type="match status" value="1"/>
</dbReference>
<protein>
    <submittedName>
        <fullName evidence="5">40S ribosomal protein-like protein S8</fullName>
    </submittedName>
</protein>
<accession>A0ABR1MC18</accession>
<evidence type="ECO:0000313" key="5">
    <source>
        <dbReference type="EMBL" id="KAK7544365.1"/>
    </source>
</evidence>
<dbReference type="Proteomes" id="UP001360953">
    <property type="component" value="Unassembled WGS sequence"/>
</dbReference>
<reference evidence="5 6" key="1">
    <citation type="submission" date="2024-04" db="EMBL/GenBank/DDBJ databases">
        <title>Phyllosticta paracitricarpa is synonymous to the EU quarantine fungus P. citricarpa based on phylogenomic analyses.</title>
        <authorList>
            <consortium name="Lawrence Berkeley National Laboratory"/>
            <person name="Van ingen-buijs V.A."/>
            <person name="Van westerhoven A.C."/>
            <person name="Haridas S."/>
            <person name="Skiadas P."/>
            <person name="Martin F."/>
            <person name="Groenewald J.Z."/>
            <person name="Crous P.W."/>
            <person name="Seidl M.F."/>
        </authorList>
    </citation>
    <scope>NUCLEOTIDE SEQUENCE [LARGE SCALE GENOMIC DNA]</scope>
    <source>
        <strain evidence="5 6">CPC 17464</strain>
    </source>
</reference>
<organism evidence="5 6">
    <name type="scientific">Phyllosticta citribraziliensis</name>
    <dbReference type="NCBI Taxonomy" id="989973"/>
    <lineage>
        <taxon>Eukaryota</taxon>
        <taxon>Fungi</taxon>
        <taxon>Dikarya</taxon>
        <taxon>Ascomycota</taxon>
        <taxon>Pezizomycotina</taxon>
        <taxon>Dothideomycetes</taxon>
        <taxon>Dothideomycetes incertae sedis</taxon>
        <taxon>Botryosphaeriales</taxon>
        <taxon>Phyllostictaceae</taxon>
        <taxon>Phyllosticta</taxon>
    </lineage>
</organism>
<dbReference type="InterPro" id="IPR035987">
    <property type="entry name" value="Ribosomal_uS8_sf"/>
</dbReference>
<feature type="compositionally biased region" description="Polar residues" evidence="4">
    <location>
        <begin position="94"/>
        <end position="105"/>
    </location>
</feature>
<dbReference type="Pfam" id="PF00410">
    <property type="entry name" value="Ribosomal_S8"/>
    <property type="match status" value="1"/>
</dbReference>
<dbReference type="RefSeq" id="XP_066659600.1">
    <property type="nucleotide sequence ID" value="XM_066794234.1"/>
</dbReference>
<dbReference type="EMBL" id="JBBPEH010000001">
    <property type="protein sequence ID" value="KAK7544365.1"/>
    <property type="molecule type" value="Genomic_DNA"/>
</dbReference>
<dbReference type="PANTHER" id="PTHR11758">
    <property type="entry name" value="40S RIBOSOMAL PROTEIN S15A"/>
    <property type="match status" value="1"/>
</dbReference>
<keyword evidence="2" id="KW-0689">Ribosomal protein</keyword>
<evidence type="ECO:0000256" key="4">
    <source>
        <dbReference type="SAM" id="MobiDB-lite"/>
    </source>
</evidence>
<evidence type="ECO:0000313" key="6">
    <source>
        <dbReference type="Proteomes" id="UP001360953"/>
    </source>
</evidence>
<comment type="caution">
    <text evidence="5">The sequence shown here is derived from an EMBL/GenBank/DDBJ whole genome shotgun (WGS) entry which is preliminary data.</text>
</comment>
<keyword evidence="6" id="KW-1185">Reference proteome</keyword>
<dbReference type="SUPFAM" id="SSF56047">
    <property type="entry name" value="Ribosomal protein S8"/>
    <property type="match status" value="2"/>
</dbReference>
<evidence type="ECO:0000256" key="3">
    <source>
        <dbReference type="ARBA" id="ARBA00023274"/>
    </source>
</evidence>
<feature type="region of interest" description="Disordered" evidence="4">
    <location>
        <begin position="49"/>
        <end position="106"/>
    </location>
</feature>
<comment type="similarity">
    <text evidence="1">Belongs to the universal ribosomal protein uS8 family.</text>
</comment>
<evidence type="ECO:0000256" key="1">
    <source>
        <dbReference type="ARBA" id="ARBA00006471"/>
    </source>
</evidence>
<dbReference type="InterPro" id="IPR000630">
    <property type="entry name" value="Ribosomal_uS8"/>
</dbReference>
<evidence type="ECO:0000256" key="2">
    <source>
        <dbReference type="ARBA" id="ARBA00022980"/>
    </source>
</evidence>
<proteinExistence type="inferred from homology"/>
<gene>
    <name evidence="5" type="ORF">J3D65DRAFT_16889</name>
</gene>
<sequence>MSLVELAHVCSHLQNASKARLGLTSISLTKLHLSLALGMQRQGFISSVTPGGPQPPIPFAMQPQGDDSGPYGDDNPGSYMLSRQPWLAYPSPENPQSKTQSSAQHVQVPENRARQRLWLGLKYWNNEPVISKMTLLSKPTKRIWLNAGDLELISKGREAGYVKGLSKTGECLFITTDKGIMEIRECVEKKIGGMVLCRVF</sequence>